<reference evidence="1 2" key="1">
    <citation type="submission" date="2019-06" db="EMBL/GenBank/DDBJ databases">
        <authorList>
            <person name="Palmer J.M."/>
        </authorList>
    </citation>
    <scope>NUCLEOTIDE SEQUENCE [LARGE SCALE GENOMIC DNA]</scope>
    <source>
        <strain evidence="1 2">TWF788</strain>
    </source>
</reference>
<dbReference type="EMBL" id="JAABOE010000003">
    <property type="protein sequence ID" value="KAF3191565.1"/>
    <property type="molecule type" value="Genomic_DNA"/>
</dbReference>
<dbReference type="Proteomes" id="UP000479691">
    <property type="component" value="Unassembled WGS sequence"/>
</dbReference>
<protein>
    <submittedName>
        <fullName evidence="1">Uncharacterized protein</fullName>
    </submittedName>
</protein>
<gene>
    <name evidence="1" type="ORF">TWF788_006162</name>
</gene>
<sequence>MYSTTELNNKGQLEAQYVSVPDAEGIYVYPNIGHILIQYGFFQSLWGVRKDAMKLFEVIDFPRPLRKMARTTSTVHVKFPTSTPIEDYLPRLKKALCRLPSLVYLRIINPYIENITGDLINLACDIPFLRTIDIQAKDMAMPQFLAICKNLNMKLPSMADSFYLDLFRLASPRIITGIQLLKRSLPVPHAGNDYSNPNRLLVSGLNVGIVPRHPEIVKLVEVARSFTARYLRQRRVIIDVWALEYIFLDWTTSLEPMTVKTQCVGHYIIDTDAEVIYQSEYFLLPSDQKVPLLQHTCI</sequence>
<dbReference type="AlphaFoldDB" id="A0A7C8Q3P7"/>
<proteinExistence type="predicted"/>
<name>A0A7C8Q3P7_ORBOL</name>
<organism evidence="1 2">
    <name type="scientific">Orbilia oligospora</name>
    <name type="common">Nematode-trapping fungus</name>
    <name type="synonym">Arthrobotrys oligospora</name>
    <dbReference type="NCBI Taxonomy" id="2813651"/>
    <lineage>
        <taxon>Eukaryota</taxon>
        <taxon>Fungi</taxon>
        <taxon>Dikarya</taxon>
        <taxon>Ascomycota</taxon>
        <taxon>Pezizomycotina</taxon>
        <taxon>Orbiliomycetes</taxon>
        <taxon>Orbiliales</taxon>
        <taxon>Orbiliaceae</taxon>
        <taxon>Orbilia</taxon>
    </lineage>
</organism>
<comment type="caution">
    <text evidence="1">The sequence shown here is derived from an EMBL/GenBank/DDBJ whole genome shotgun (WGS) entry which is preliminary data.</text>
</comment>
<accession>A0A7C8Q3P7</accession>
<evidence type="ECO:0000313" key="1">
    <source>
        <dbReference type="EMBL" id="KAF3191565.1"/>
    </source>
</evidence>
<evidence type="ECO:0000313" key="2">
    <source>
        <dbReference type="Proteomes" id="UP000479691"/>
    </source>
</evidence>